<reference evidence="1" key="1">
    <citation type="submission" date="2023-07" db="EMBL/GenBank/DDBJ databases">
        <title>Black Yeasts Isolated from many extreme environments.</title>
        <authorList>
            <person name="Coleine C."/>
            <person name="Stajich J.E."/>
            <person name="Selbmann L."/>
        </authorList>
    </citation>
    <scope>NUCLEOTIDE SEQUENCE</scope>
    <source>
        <strain evidence="1">CCFEE 5714</strain>
    </source>
</reference>
<evidence type="ECO:0000313" key="1">
    <source>
        <dbReference type="EMBL" id="KAK3717950.1"/>
    </source>
</evidence>
<dbReference type="EMBL" id="JAUTXU010000034">
    <property type="protein sequence ID" value="KAK3717950.1"/>
    <property type="molecule type" value="Genomic_DNA"/>
</dbReference>
<name>A0ACC3NJF2_9PEZI</name>
<proteinExistence type="predicted"/>
<keyword evidence="2" id="KW-1185">Reference proteome</keyword>
<sequence length="590" mass="65127">MDFSYRDRHSSLYGRPDVEPNAPVNHTRRSWSNDGVYYTVETASYSSPGVSFEMNGGMANNMFPQAQQPARSQGPGLLGTAFGLLGDVLAAKQQAATQESARRAARQSYVDDLADGSEEYGGVREQRNNRPRSFISSLADRLLSSQQQRARRKPCSREESPARRGSTRARGNAKAAPYRTQERKPSWTSEHTARVDDATDEDDGGDLDDYERLYERKPRRAFTTNDASLIEAVDNAAEHHRRQAEDCRARIQAASRRTIVSASMLEHLVNELKGHESAYENALQNLNLAKAGIGTTQRQAPHHERPSQQRRRSQRATYQDFTHAHPDFSDFFQARPSTHAAFAEPDDFDDMFAPFAGTSFAGFHSLFSEFGIRSPLEDAFFAMPGATFSFGTGQNRRPRTSRANTGPHYQQPSGFATFSASPQTPPATLLKSEEAGRLFNVYNERWSTLAPNDPNIPYPARGLKAAALTTRGSLWAPTISSPIATWSDETVMQANAQAFFLGAVGLSPQYTEAPGTGRVVMGYNKAQASNAQVKGLVDVLKKEKVRWHSDRLGRRNGGGLTGPNQALQCDEKARAVFHSVCELIEVAQGA</sequence>
<gene>
    <name evidence="1" type="primary">MNR2_2</name>
    <name evidence="1" type="ORF">LTR37_005376</name>
</gene>
<dbReference type="Proteomes" id="UP001281147">
    <property type="component" value="Unassembled WGS sequence"/>
</dbReference>
<evidence type="ECO:0000313" key="2">
    <source>
        <dbReference type="Proteomes" id="UP001281147"/>
    </source>
</evidence>
<organism evidence="1 2">
    <name type="scientific">Vermiconidia calcicola</name>
    <dbReference type="NCBI Taxonomy" id="1690605"/>
    <lineage>
        <taxon>Eukaryota</taxon>
        <taxon>Fungi</taxon>
        <taxon>Dikarya</taxon>
        <taxon>Ascomycota</taxon>
        <taxon>Pezizomycotina</taxon>
        <taxon>Dothideomycetes</taxon>
        <taxon>Dothideomycetidae</taxon>
        <taxon>Mycosphaerellales</taxon>
        <taxon>Extremaceae</taxon>
        <taxon>Vermiconidia</taxon>
    </lineage>
</organism>
<accession>A0ACC3NJF2</accession>
<protein>
    <submittedName>
        <fullName evidence="1">CorA metal ion transporter</fullName>
    </submittedName>
</protein>
<comment type="caution">
    <text evidence="1">The sequence shown here is derived from an EMBL/GenBank/DDBJ whole genome shotgun (WGS) entry which is preliminary data.</text>
</comment>